<name>A0ABT1XQ41_9SPHN</name>
<dbReference type="Proteomes" id="UP001206067">
    <property type="component" value="Unassembled WGS sequence"/>
</dbReference>
<organism evidence="2 3">
    <name type="scientific">Parerythrobacter lacustris</name>
    <dbReference type="NCBI Taxonomy" id="2969984"/>
    <lineage>
        <taxon>Bacteria</taxon>
        <taxon>Pseudomonadati</taxon>
        <taxon>Pseudomonadota</taxon>
        <taxon>Alphaproteobacteria</taxon>
        <taxon>Sphingomonadales</taxon>
        <taxon>Erythrobacteraceae</taxon>
        <taxon>Parerythrobacter</taxon>
    </lineage>
</organism>
<sequence>MVSRIFLRRLKRDTAAVAMTEFALAAPLMLTVGLYGLEMANYAIVHMEISQAAMHVADNASRVGDTSTLVDRKIYEADLNDLLYGVDLQAGDKIDLMEYGRVIVSSLEVDPDDPSDTQQYIHWQRCMGKKAFTSSYGEEGDGKGDPSFLGMGPPGEQVIAMPGEAVIFVEISYTYQPVVTDAFITDREITVFSSFNVRDSRDITQIYQADPGDPDPVAACSNFGGYKTKPSLPASKSGGWNWNWFGGGG</sequence>
<accession>A0ABT1XQ41</accession>
<evidence type="ECO:0008006" key="4">
    <source>
        <dbReference type="Google" id="ProtNLM"/>
    </source>
</evidence>
<dbReference type="EMBL" id="JANKHH010000004">
    <property type="protein sequence ID" value="MCR2833780.1"/>
    <property type="molecule type" value="Genomic_DNA"/>
</dbReference>
<keyword evidence="1" id="KW-0472">Membrane</keyword>
<keyword evidence="3" id="KW-1185">Reference proteome</keyword>
<gene>
    <name evidence="2" type="ORF">NSO95_07460</name>
</gene>
<evidence type="ECO:0000313" key="3">
    <source>
        <dbReference type="Proteomes" id="UP001206067"/>
    </source>
</evidence>
<proteinExistence type="predicted"/>
<reference evidence="2 3" key="1">
    <citation type="submission" date="2022-08" db="EMBL/GenBank/DDBJ databases">
        <title>Polyphasic taxonomy analysis of Qipengyuania sp.RS5-5.</title>
        <authorList>
            <person name="Xamxidin M."/>
            <person name="Wu M."/>
        </authorList>
    </citation>
    <scope>NUCLEOTIDE SEQUENCE [LARGE SCALE GENOMIC DNA]</scope>
    <source>
        <strain evidence="2 3">RS5-5</strain>
    </source>
</reference>
<keyword evidence="1" id="KW-0812">Transmembrane</keyword>
<evidence type="ECO:0000313" key="2">
    <source>
        <dbReference type="EMBL" id="MCR2833780.1"/>
    </source>
</evidence>
<dbReference type="RefSeq" id="WP_257595560.1">
    <property type="nucleotide sequence ID" value="NZ_JANKHH010000004.1"/>
</dbReference>
<comment type="caution">
    <text evidence="2">The sequence shown here is derived from an EMBL/GenBank/DDBJ whole genome shotgun (WGS) entry which is preliminary data.</text>
</comment>
<keyword evidence="1" id="KW-1133">Transmembrane helix</keyword>
<feature type="transmembrane region" description="Helical" evidence="1">
    <location>
        <begin position="15"/>
        <end position="37"/>
    </location>
</feature>
<protein>
    <recommendedName>
        <fullName evidence="4">Pilus assembly protein</fullName>
    </recommendedName>
</protein>
<evidence type="ECO:0000256" key="1">
    <source>
        <dbReference type="SAM" id="Phobius"/>
    </source>
</evidence>